<dbReference type="EMBL" id="JAWLUP010000017">
    <property type="protein sequence ID" value="MDV7264913.1"/>
    <property type="molecule type" value="Genomic_DNA"/>
</dbReference>
<dbReference type="AlphaFoldDB" id="A0AAE4UXM6"/>
<evidence type="ECO:0000256" key="1">
    <source>
        <dbReference type="SAM" id="Coils"/>
    </source>
</evidence>
<proteinExistence type="predicted"/>
<sequence length="53" mass="6181">MKTKSVQYELARRLAERDQLNVDILELEGRLARAQRRLHELSTEIASLGHVEH</sequence>
<organism evidence="2 3">
    <name type="scientific">Rhodococcus oxybenzonivorans</name>
    <dbReference type="NCBI Taxonomy" id="1990687"/>
    <lineage>
        <taxon>Bacteria</taxon>
        <taxon>Bacillati</taxon>
        <taxon>Actinomycetota</taxon>
        <taxon>Actinomycetes</taxon>
        <taxon>Mycobacteriales</taxon>
        <taxon>Nocardiaceae</taxon>
        <taxon>Rhodococcus</taxon>
    </lineage>
</organism>
<accession>A0AAE4UXM6</accession>
<protein>
    <submittedName>
        <fullName evidence="2">Uncharacterized protein</fullName>
    </submittedName>
</protein>
<dbReference type="RefSeq" id="WP_159926358.1">
    <property type="nucleotide sequence ID" value="NZ_CP021354.1"/>
</dbReference>
<comment type="caution">
    <text evidence="2">The sequence shown here is derived from an EMBL/GenBank/DDBJ whole genome shotgun (WGS) entry which is preliminary data.</text>
</comment>
<evidence type="ECO:0000313" key="2">
    <source>
        <dbReference type="EMBL" id="MDV7264913.1"/>
    </source>
</evidence>
<gene>
    <name evidence="2" type="ORF">R4315_10200</name>
</gene>
<evidence type="ECO:0000313" key="3">
    <source>
        <dbReference type="Proteomes" id="UP001185863"/>
    </source>
</evidence>
<reference evidence="2" key="1">
    <citation type="submission" date="2023-10" db="EMBL/GenBank/DDBJ databases">
        <title>Development of a sustainable strategy for remediation of hydrocarbon-contaminated territories based on the waste exchange concept.</title>
        <authorList>
            <person name="Krivoruchko A."/>
        </authorList>
    </citation>
    <scope>NUCLEOTIDE SEQUENCE</scope>
    <source>
        <strain evidence="2">IEGM 68</strain>
    </source>
</reference>
<dbReference type="Proteomes" id="UP001185863">
    <property type="component" value="Unassembled WGS sequence"/>
</dbReference>
<feature type="coiled-coil region" evidence="1">
    <location>
        <begin position="17"/>
        <end position="44"/>
    </location>
</feature>
<name>A0AAE4UXM6_9NOCA</name>
<keyword evidence="1" id="KW-0175">Coiled coil</keyword>